<proteinExistence type="predicted"/>
<dbReference type="SUPFAM" id="SSF54001">
    <property type="entry name" value="Cysteine proteinases"/>
    <property type="match status" value="1"/>
</dbReference>
<sequence length="290" mass="33520">MGELTLRNWSPNSHPKENEPSDKEVQEQINRSIMMVARMAVAQSQPGPLPSFSLGSEFGSQSQSQSQSQPMEIYDIDDDDEEEDPCLTQKSISQEGPLLSDKNINENEKLHQDVQKLKSMEISQPQDPRARNGKRRRCEQNVLQMGDGRGRKQWLFAPVLYAQHWWLYVLDVKKRKFYALDSLNSTAPGRDRNKLNRFASNVLDQIQYMEVVNPSFLEKRNFTVPIWTEDELQQFREEFVERILFNGDNFFRQQALKVSNPVARHQRPSAALQSPYVQLKSMDSESGKLG</sequence>
<dbReference type="EMBL" id="JASCZI010272817">
    <property type="protein sequence ID" value="MED6223578.1"/>
    <property type="molecule type" value="Genomic_DNA"/>
</dbReference>
<feature type="compositionally biased region" description="Basic and acidic residues" evidence="1">
    <location>
        <begin position="14"/>
        <end position="26"/>
    </location>
</feature>
<gene>
    <name evidence="2" type="ORF">PIB30_075322</name>
</gene>
<feature type="region of interest" description="Disordered" evidence="1">
    <location>
        <begin position="1"/>
        <end position="29"/>
    </location>
</feature>
<name>A0ABU6ZNN6_9FABA</name>
<comment type="caution">
    <text evidence="2">The sequence shown here is derived from an EMBL/GenBank/DDBJ whole genome shotgun (WGS) entry which is preliminary data.</text>
</comment>
<evidence type="ECO:0000313" key="3">
    <source>
        <dbReference type="Proteomes" id="UP001341840"/>
    </source>
</evidence>
<feature type="region of interest" description="Disordered" evidence="1">
    <location>
        <begin position="41"/>
        <end position="100"/>
    </location>
</feature>
<evidence type="ECO:0000313" key="2">
    <source>
        <dbReference type="EMBL" id="MED6223578.1"/>
    </source>
</evidence>
<dbReference type="Proteomes" id="UP001341840">
    <property type="component" value="Unassembled WGS sequence"/>
</dbReference>
<reference evidence="2 3" key="1">
    <citation type="journal article" date="2023" name="Plants (Basel)">
        <title>Bridging the Gap: Combining Genomics and Transcriptomics Approaches to Understand Stylosanthes scabra, an Orphan Legume from the Brazilian Caatinga.</title>
        <authorList>
            <person name="Ferreira-Neto J.R.C."/>
            <person name="da Silva M.D."/>
            <person name="Binneck E."/>
            <person name="de Melo N.F."/>
            <person name="da Silva R.H."/>
            <person name="de Melo A.L.T.M."/>
            <person name="Pandolfi V."/>
            <person name="Bustamante F.O."/>
            <person name="Brasileiro-Vidal A.C."/>
            <person name="Benko-Iseppon A.M."/>
        </authorList>
    </citation>
    <scope>NUCLEOTIDE SEQUENCE [LARGE SCALE GENOMIC DNA]</scope>
    <source>
        <tissue evidence="2">Leaves</tissue>
    </source>
</reference>
<keyword evidence="3" id="KW-1185">Reference proteome</keyword>
<evidence type="ECO:0008006" key="4">
    <source>
        <dbReference type="Google" id="ProtNLM"/>
    </source>
</evidence>
<feature type="compositionally biased region" description="Acidic residues" evidence="1">
    <location>
        <begin position="74"/>
        <end position="85"/>
    </location>
</feature>
<dbReference type="InterPro" id="IPR038765">
    <property type="entry name" value="Papain-like_cys_pep_sf"/>
</dbReference>
<accession>A0ABU6ZNN6</accession>
<dbReference type="Gene3D" id="3.40.395.10">
    <property type="entry name" value="Adenoviral Proteinase, Chain A"/>
    <property type="match status" value="1"/>
</dbReference>
<evidence type="ECO:0000256" key="1">
    <source>
        <dbReference type="SAM" id="MobiDB-lite"/>
    </source>
</evidence>
<protein>
    <recommendedName>
        <fullName evidence="4">Ubiquitin-like protease family profile domain-containing protein</fullName>
    </recommendedName>
</protein>
<feature type="compositionally biased region" description="Low complexity" evidence="1">
    <location>
        <begin position="60"/>
        <end position="73"/>
    </location>
</feature>
<organism evidence="2 3">
    <name type="scientific">Stylosanthes scabra</name>
    <dbReference type="NCBI Taxonomy" id="79078"/>
    <lineage>
        <taxon>Eukaryota</taxon>
        <taxon>Viridiplantae</taxon>
        <taxon>Streptophyta</taxon>
        <taxon>Embryophyta</taxon>
        <taxon>Tracheophyta</taxon>
        <taxon>Spermatophyta</taxon>
        <taxon>Magnoliopsida</taxon>
        <taxon>eudicotyledons</taxon>
        <taxon>Gunneridae</taxon>
        <taxon>Pentapetalae</taxon>
        <taxon>rosids</taxon>
        <taxon>fabids</taxon>
        <taxon>Fabales</taxon>
        <taxon>Fabaceae</taxon>
        <taxon>Papilionoideae</taxon>
        <taxon>50 kb inversion clade</taxon>
        <taxon>dalbergioids sensu lato</taxon>
        <taxon>Dalbergieae</taxon>
        <taxon>Pterocarpus clade</taxon>
        <taxon>Stylosanthes</taxon>
    </lineage>
</organism>